<evidence type="ECO:0000313" key="13">
    <source>
        <dbReference type="EMBL" id="SFE38178.1"/>
    </source>
</evidence>
<keyword evidence="3 10" id="KW-1134">Transmembrane beta strand</keyword>
<dbReference type="SMART" id="SM00965">
    <property type="entry name" value="STN"/>
    <property type="match status" value="1"/>
</dbReference>
<keyword evidence="4" id="KW-0406">Ion transport</keyword>
<keyword evidence="4" id="KW-0410">Iron transport</keyword>
<dbReference type="eggNOG" id="COG1629">
    <property type="taxonomic scope" value="Bacteria"/>
</dbReference>
<evidence type="ECO:0000256" key="6">
    <source>
        <dbReference type="ARBA" id="ARBA00023004"/>
    </source>
</evidence>
<evidence type="ECO:0000256" key="2">
    <source>
        <dbReference type="ARBA" id="ARBA00022448"/>
    </source>
</evidence>
<dbReference type="Gene3D" id="2.60.40.1120">
    <property type="entry name" value="Carboxypeptidase-like, regulatory domain"/>
    <property type="match status" value="1"/>
</dbReference>
<dbReference type="Gene3D" id="2.40.170.20">
    <property type="entry name" value="TonB-dependent receptor, beta-barrel domain"/>
    <property type="match status" value="1"/>
</dbReference>
<comment type="subcellular location">
    <subcellularLocation>
        <location evidence="1 10">Cell outer membrane</location>
        <topology evidence="1 10">Multi-pass membrane protein</topology>
    </subcellularLocation>
</comment>
<dbReference type="OrthoDB" id="9768177at2"/>
<evidence type="ECO:0000256" key="7">
    <source>
        <dbReference type="ARBA" id="ARBA00023077"/>
    </source>
</evidence>
<evidence type="ECO:0000256" key="10">
    <source>
        <dbReference type="PROSITE-ProRule" id="PRU01360"/>
    </source>
</evidence>
<dbReference type="InParanoid" id="A0A1I2A3P7"/>
<dbReference type="SUPFAM" id="SSF49464">
    <property type="entry name" value="Carboxypeptidase regulatory domain-like"/>
    <property type="match status" value="1"/>
</dbReference>
<feature type="domain" description="Secretin/TonB short N-terminal" evidence="12">
    <location>
        <begin position="70"/>
        <end position="122"/>
    </location>
</feature>
<evidence type="ECO:0000256" key="1">
    <source>
        <dbReference type="ARBA" id="ARBA00004571"/>
    </source>
</evidence>
<reference evidence="13 14" key="1">
    <citation type="submission" date="2016-10" db="EMBL/GenBank/DDBJ databases">
        <authorList>
            <person name="de Groot N.N."/>
        </authorList>
    </citation>
    <scope>NUCLEOTIDE SEQUENCE [LARGE SCALE GENOMIC DNA]</scope>
    <source>
        <strain evidence="13 14">DSM 19012</strain>
    </source>
</reference>
<dbReference type="InterPro" id="IPR012910">
    <property type="entry name" value="Plug_dom"/>
</dbReference>
<evidence type="ECO:0000256" key="8">
    <source>
        <dbReference type="ARBA" id="ARBA00023136"/>
    </source>
</evidence>
<dbReference type="EMBL" id="FONA01000010">
    <property type="protein sequence ID" value="SFE38178.1"/>
    <property type="molecule type" value="Genomic_DNA"/>
</dbReference>
<dbReference type="NCBIfam" id="TIGR04057">
    <property type="entry name" value="SusC_RagA_signa"/>
    <property type="match status" value="1"/>
</dbReference>
<organism evidence="13 14">
    <name type="scientific">Thermophagus xiamenensis</name>
    <dbReference type="NCBI Taxonomy" id="385682"/>
    <lineage>
        <taxon>Bacteria</taxon>
        <taxon>Pseudomonadati</taxon>
        <taxon>Bacteroidota</taxon>
        <taxon>Bacteroidia</taxon>
        <taxon>Marinilabiliales</taxon>
        <taxon>Marinilabiliaceae</taxon>
        <taxon>Thermophagus</taxon>
    </lineage>
</organism>
<dbReference type="Proteomes" id="UP000181976">
    <property type="component" value="Unassembled WGS sequence"/>
</dbReference>
<dbReference type="STRING" id="385682.SAMN05444380_110102"/>
<proteinExistence type="inferred from homology"/>
<gene>
    <name evidence="13" type="ORF">SAMN05444380_110102</name>
</gene>
<dbReference type="Pfam" id="PF00593">
    <property type="entry name" value="TonB_dep_Rec_b-barrel"/>
    <property type="match status" value="1"/>
</dbReference>
<dbReference type="Pfam" id="PF07660">
    <property type="entry name" value="STN"/>
    <property type="match status" value="1"/>
</dbReference>
<evidence type="ECO:0000313" key="14">
    <source>
        <dbReference type="Proteomes" id="UP000181976"/>
    </source>
</evidence>
<dbReference type="NCBIfam" id="TIGR04056">
    <property type="entry name" value="OMP_RagA_SusC"/>
    <property type="match status" value="1"/>
</dbReference>
<keyword evidence="9 10" id="KW-0998">Cell outer membrane</keyword>
<dbReference type="InterPro" id="IPR008969">
    <property type="entry name" value="CarboxyPept-like_regulatory"/>
</dbReference>
<keyword evidence="7 11" id="KW-0798">TonB box</keyword>
<dbReference type="InterPro" id="IPR023997">
    <property type="entry name" value="TonB-dep_OMP_SusC/RagA_CS"/>
</dbReference>
<keyword evidence="5 10" id="KW-0812">Transmembrane</keyword>
<dbReference type="PROSITE" id="PS52016">
    <property type="entry name" value="TONB_DEPENDENT_REC_3"/>
    <property type="match status" value="1"/>
</dbReference>
<dbReference type="Pfam" id="PF13715">
    <property type="entry name" value="CarbopepD_reg_2"/>
    <property type="match status" value="1"/>
</dbReference>
<evidence type="ECO:0000256" key="4">
    <source>
        <dbReference type="ARBA" id="ARBA00022496"/>
    </source>
</evidence>
<dbReference type="InterPro" id="IPR036942">
    <property type="entry name" value="Beta-barrel_TonB_sf"/>
</dbReference>
<keyword evidence="8 10" id="KW-0472">Membrane</keyword>
<dbReference type="GO" id="GO:0006826">
    <property type="term" value="P:iron ion transport"/>
    <property type="evidence" value="ECO:0007669"/>
    <property type="project" value="UniProtKB-KW"/>
</dbReference>
<sequence length="1099" mass="123166">MKKCHMLLCKNKHNLLKTFRVMKIATIFLIFCGLTLSAKNTKAQKSDMTLKVENATILDIFRQIEESSNYGFFFKNDELDLDKRYSLEVKNASIEDVLSILLAQTGYSYQIVGENVVVTREKNGLPMLQEQNSRVSGTVTDEFGDPIPGVTVTIKGSTIGTITDVNGKFELSNVPEEAVLVFSFVGMNTVERAVEDNLINVVMTEAVIGLDEVVAIGYGSMKKADVTSSVSTVKADDFVKGSVKDVGQLIQGKVAGLTITTASGDPTSNSEIRLRGNTTLYGTSSNPLVLIDGVPGDFNSVAPEDIESVDVLKDGSAAAIYGTRGTNGVIIITTKRASGFYDAKVDYTGYVSTQQISNKLDVLTASDYRRQIEDGIRDESDDLGASTDWLDEITRTPVSHVHNLTIRGGDVKTNYLASVNYNNTEGIFIKSNKETFTVRTDINHSMFEDLLKLNIGIISRNIQYNTTGDGFGFNGYTYRQAVIYNPTAPVKLENWDWYENVGAFNYDNPVARIKESRGENKDQWSRINGNIIFSPTDGLKFKALLSYSKYNQTRGYYETKNHISTKRSGLNGYASNGAVESIDRLVELTGEYQKGFNRHHFSLLGGYSYSDNDWRDFFMTNQDFPTDQFGYNNIDLGKGIEEQGTSSGIASSRNKTNLIGFFSRVTYSFRNKYLFMGSLRYEAASQLWGTDDPWGLFPSASFGWRISKEAFMKNFGFINDLKLRAGYGVTGTQPSSSFLGVATLGYTGQVYMNGKWIQTIGPTRNENPYLRWEEKKETNFGIDFAFFNHRINGNIDYYNRDIDGLLWNYAVPVPPNLVGSTTANVGVMTNKGLEVLLNAVPVKVNNLEWKSTISFSTNKNKLKSLSNELYQTDRDYFTTGGTGEPIQTYTHRVDIGGPIGNFYGFKVVDVDEEGKWIYEDADGNLINYDDFERSEENKQLLGNGLPNYFASFNNTIRYKNFDLSVTMRGAFEFQILNFERMYLENTKTTQYNRLKSAYDKVFGKVVLSDEVDLEYNSYYIEDGDFWKIDNITLGYSFPLIESSVFKSFRIFASSLNTMTITGYKGIDPEVSFSGLAPGNDYRDKYPTTRTFTLGVNVSF</sequence>
<accession>A0A1I2A3P7</accession>
<dbReference type="Gene3D" id="2.170.130.10">
    <property type="entry name" value="TonB-dependent receptor, plug domain"/>
    <property type="match status" value="1"/>
</dbReference>
<keyword evidence="6" id="KW-0408">Iron</keyword>
<keyword evidence="14" id="KW-1185">Reference proteome</keyword>
<comment type="similarity">
    <text evidence="10 11">Belongs to the TonB-dependent receptor family.</text>
</comment>
<name>A0A1I2A3P7_9BACT</name>
<evidence type="ECO:0000256" key="11">
    <source>
        <dbReference type="RuleBase" id="RU003357"/>
    </source>
</evidence>
<dbReference type="AlphaFoldDB" id="A0A1I2A3P7"/>
<dbReference type="SUPFAM" id="SSF56935">
    <property type="entry name" value="Porins"/>
    <property type="match status" value="1"/>
</dbReference>
<evidence type="ECO:0000256" key="3">
    <source>
        <dbReference type="ARBA" id="ARBA00022452"/>
    </source>
</evidence>
<keyword evidence="2 10" id="KW-0813">Transport</keyword>
<evidence type="ECO:0000256" key="5">
    <source>
        <dbReference type="ARBA" id="ARBA00022692"/>
    </source>
</evidence>
<dbReference type="InterPro" id="IPR011662">
    <property type="entry name" value="Secretin/TonB_short_N"/>
</dbReference>
<dbReference type="InterPro" id="IPR039426">
    <property type="entry name" value="TonB-dep_rcpt-like"/>
</dbReference>
<dbReference type="GO" id="GO:0009279">
    <property type="term" value="C:cell outer membrane"/>
    <property type="evidence" value="ECO:0007669"/>
    <property type="project" value="UniProtKB-SubCell"/>
</dbReference>
<dbReference type="InterPro" id="IPR023996">
    <property type="entry name" value="TonB-dep_OMP_SusC/RagA"/>
</dbReference>
<dbReference type="InterPro" id="IPR000531">
    <property type="entry name" value="Beta-barrel_TonB"/>
</dbReference>
<dbReference type="Gene3D" id="3.55.50.30">
    <property type="match status" value="1"/>
</dbReference>
<dbReference type="InterPro" id="IPR037066">
    <property type="entry name" value="Plug_dom_sf"/>
</dbReference>
<evidence type="ECO:0000259" key="12">
    <source>
        <dbReference type="SMART" id="SM00965"/>
    </source>
</evidence>
<dbReference type="Pfam" id="PF07715">
    <property type="entry name" value="Plug"/>
    <property type="match status" value="1"/>
</dbReference>
<protein>
    <submittedName>
        <fullName evidence="13">TonB-linked outer membrane protein, SusC/RagA family</fullName>
    </submittedName>
</protein>
<evidence type="ECO:0000256" key="9">
    <source>
        <dbReference type="ARBA" id="ARBA00023237"/>
    </source>
</evidence>